<sequence>MSRQPLSIRGVAAKPDASLPEGTAVGKQHKPGEKLTRALNRVNSPGRKGAAELNHHAATDQARPTSNEGEGPPKSHFCLNHREQRRFEPARPRGRCAKRDWGVRPESRRA</sequence>
<accession>A0A2N5VT65</accession>
<dbReference type="EMBL" id="PGCJ01000066">
    <property type="protein sequence ID" value="PLW53176.1"/>
    <property type="molecule type" value="Genomic_DNA"/>
</dbReference>
<reference evidence="2 3" key="1">
    <citation type="submission" date="2017-11" db="EMBL/GenBank/DDBJ databases">
        <title>De novo assembly and phasing of dikaryotic genomes from two isolates of Puccinia coronata f. sp. avenae, the causal agent of oat crown rust.</title>
        <authorList>
            <person name="Miller M.E."/>
            <person name="Zhang Y."/>
            <person name="Omidvar V."/>
            <person name="Sperschneider J."/>
            <person name="Schwessinger B."/>
            <person name="Raley C."/>
            <person name="Palmer J.M."/>
            <person name="Garnica D."/>
            <person name="Upadhyaya N."/>
            <person name="Rathjen J."/>
            <person name="Taylor J.M."/>
            <person name="Park R.F."/>
            <person name="Dodds P.N."/>
            <person name="Hirsch C.D."/>
            <person name="Kianian S.F."/>
            <person name="Figueroa M."/>
        </authorList>
    </citation>
    <scope>NUCLEOTIDE SEQUENCE [LARGE SCALE GENOMIC DNA]</scope>
    <source>
        <strain evidence="2">12NC29</strain>
    </source>
</reference>
<keyword evidence="3" id="KW-1185">Reference proteome</keyword>
<proteinExistence type="predicted"/>
<organism evidence="2 3">
    <name type="scientific">Puccinia coronata f. sp. avenae</name>
    <dbReference type="NCBI Taxonomy" id="200324"/>
    <lineage>
        <taxon>Eukaryota</taxon>
        <taxon>Fungi</taxon>
        <taxon>Dikarya</taxon>
        <taxon>Basidiomycota</taxon>
        <taxon>Pucciniomycotina</taxon>
        <taxon>Pucciniomycetes</taxon>
        <taxon>Pucciniales</taxon>
        <taxon>Pucciniaceae</taxon>
        <taxon>Puccinia</taxon>
    </lineage>
</organism>
<feature type="compositionally biased region" description="Basic and acidic residues" evidence="1">
    <location>
        <begin position="80"/>
        <end position="110"/>
    </location>
</feature>
<evidence type="ECO:0000256" key="1">
    <source>
        <dbReference type="SAM" id="MobiDB-lite"/>
    </source>
</evidence>
<feature type="region of interest" description="Disordered" evidence="1">
    <location>
        <begin position="1"/>
        <end position="110"/>
    </location>
</feature>
<dbReference type="AlphaFoldDB" id="A0A2N5VT65"/>
<dbReference type="Proteomes" id="UP000235388">
    <property type="component" value="Unassembled WGS sequence"/>
</dbReference>
<name>A0A2N5VT65_9BASI</name>
<gene>
    <name evidence="2" type="ORF">PCANC_09753</name>
</gene>
<comment type="caution">
    <text evidence="2">The sequence shown here is derived from an EMBL/GenBank/DDBJ whole genome shotgun (WGS) entry which is preliminary data.</text>
</comment>
<feature type="compositionally biased region" description="Basic and acidic residues" evidence="1">
    <location>
        <begin position="49"/>
        <end position="58"/>
    </location>
</feature>
<protein>
    <submittedName>
        <fullName evidence="2">Uncharacterized protein</fullName>
    </submittedName>
</protein>
<evidence type="ECO:0000313" key="3">
    <source>
        <dbReference type="Proteomes" id="UP000235388"/>
    </source>
</evidence>
<evidence type="ECO:0000313" key="2">
    <source>
        <dbReference type="EMBL" id="PLW53176.1"/>
    </source>
</evidence>